<dbReference type="HAMAP" id="MF_02002">
    <property type="entry name" value="Ile_tRNA_synth_type1"/>
    <property type="match status" value="1"/>
</dbReference>
<keyword evidence="18" id="KW-1185">Reference proteome</keyword>
<organism evidence="17 18">
    <name type="scientific">Podila minutissima</name>
    <dbReference type="NCBI Taxonomy" id="64525"/>
    <lineage>
        <taxon>Eukaryota</taxon>
        <taxon>Fungi</taxon>
        <taxon>Fungi incertae sedis</taxon>
        <taxon>Mucoromycota</taxon>
        <taxon>Mortierellomycotina</taxon>
        <taxon>Mortierellomycetes</taxon>
        <taxon>Mortierellales</taxon>
        <taxon>Mortierellaceae</taxon>
        <taxon>Podila</taxon>
    </lineage>
</organism>
<gene>
    <name evidence="17" type="ORF">BG006_008962</name>
</gene>
<evidence type="ECO:0000256" key="5">
    <source>
        <dbReference type="ARBA" id="ARBA00022598"/>
    </source>
</evidence>
<dbReference type="PANTHER" id="PTHR42765">
    <property type="entry name" value="SOLEUCYL-TRNA SYNTHETASE"/>
    <property type="match status" value="1"/>
</dbReference>
<evidence type="ECO:0000313" key="18">
    <source>
        <dbReference type="Proteomes" id="UP000696485"/>
    </source>
</evidence>
<dbReference type="EC" id="6.1.1.5" evidence="4"/>
<dbReference type="Gene3D" id="3.40.50.620">
    <property type="entry name" value="HUPs"/>
    <property type="match status" value="2"/>
</dbReference>
<dbReference type="CDD" id="cd07960">
    <property type="entry name" value="Anticodon_Ia_Ile_BEm"/>
    <property type="match status" value="1"/>
</dbReference>
<dbReference type="SUPFAM" id="SSF50677">
    <property type="entry name" value="ValRS/IleRS/LeuRS editing domain"/>
    <property type="match status" value="1"/>
</dbReference>
<evidence type="ECO:0000256" key="8">
    <source>
        <dbReference type="ARBA" id="ARBA00022917"/>
    </source>
</evidence>
<evidence type="ECO:0000256" key="14">
    <source>
        <dbReference type="SAM" id="MobiDB-lite"/>
    </source>
</evidence>
<dbReference type="SUPFAM" id="SSF47323">
    <property type="entry name" value="Anticodon-binding domain of a subclass of class I aminoacyl-tRNA synthetases"/>
    <property type="match status" value="1"/>
</dbReference>
<evidence type="ECO:0000256" key="10">
    <source>
        <dbReference type="ARBA" id="ARBA00032665"/>
    </source>
</evidence>
<dbReference type="InterPro" id="IPR014729">
    <property type="entry name" value="Rossmann-like_a/b/a_fold"/>
</dbReference>
<keyword evidence="6 13" id="KW-0547">Nucleotide-binding</keyword>
<dbReference type="GO" id="GO:0000049">
    <property type="term" value="F:tRNA binding"/>
    <property type="evidence" value="ECO:0007669"/>
    <property type="project" value="InterPro"/>
</dbReference>
<dbReference type="Proteomes" id="UP000696485">
    <property type="component" value="Unassembled WGS sequence"/>
</dbReference>
<dbReference type="Pfam" id="PF00133">
    <property type="entry name" value="tRNA-synt_1"/>
    <property type="match status" value="1"/>
</dbReference>
<dbReference type="InterPro" id="IPR001412">
    <property type="entry name" value="aa-tRNA-synth_I_CS"/>
</dbReference>
<evidence type="ECO:0000259" key="16">
    <source>
        <dbReference type="Pfam" id="PF08264"/>
    </source>
</evidence>
<evidence type="ECO:0000256" key="3">
    <source>
        <dbReference type="ARBA" id="ARBA00005594"/>
    </source>
</evidence>
<feature type="region of interest" description="Disordered" evidence="14">
    <location>
        <begin position="1"/>
        <end position="21"/>
    </location>
</feature>
<accession>A0A9P5SR13</accession>
<feature type="compositionally biased region" description="Basic and acidic residues" evidence="14">
    <location>
        <begin position="10"/>
        <end position="21"/>
    </location>
</feature>
<dbReference type="PANTHER" id="PTHR42765:SF1">
    <property type="entry name" value="ISOLEUCINE--TRNA LIGASE, MITOCHONDRIAL"/>
    <property type="match status" value="1"/>
</dbReference>
<dbReference type="InterPro" id="IPR009008">
    <property type="entry name" value="Val/Leu/Ile-tRNA-synth_edit"/>
</dbReference>
<dbReference type="NCBIfam" id="TIGR00392">
    <property type="entry name" value="ileS"/>
    <property type="match status" value="1"/>
</dbReference>
<dbReference type="GO" id="GO:0032543">
    <property type="term" value="P:mitochondrial translation"/>
    <property type="evidence" value="ECO:0007669"/>
    <property type="project" value="TreeGrafter"/>
</dbReference>
<dbReference type="InterPro" id="IPR013155">
    <property type="entry name" value="M/V/L/I-tRNA-synth_anticd-bd"/>
</dbReference>
<feature type="domain" description="Aminoacyl-tRNA synthetase class Ia" evidence="15">
    <location>
        <begin position="55"/>
        <end position="688"/>
    </location>
</feature>
<evidence type="ECO:0000256" key="9">
    <source>
        <dbReference type="ARBA" id="ARBA00023146"/>
    </source>
</evidence>
<dbReference type="InterPro" id="IPR050081">
    <property type="entry name" value="Ile-tRNA_ligase"/>
</dbReference>
<evidence type="ECO:0000256" key="7">
    <source>
        <dbReference type="ARBA" id="ARBA00022840"/>
    </source>
</evidence>
<dbReference type="InterPro" id="IPR033708">
    <property type="entry name" value="Anticodon_Ile_BEm"/>
</dbReference>
<comment type="caution">
    <text evidence="17">The sequence shown here is derived from an EMBL/GenBank/DDBJ whole genome shotgun (WGS) entry which is preliminary data.</text>
</comment>
<evidence type="ECO:0000256" key="13">
    <source>
        <dbReference type="RuleBase" id="RU363035"/>
    </source>
</evidence>
<comment type="similarity">
    <text evidence="3 13">Belongs to the class-I aminoacyl-tRNA synthetase family.</text>
</comment>
<comment type="subcellular location">
    <subcellularLocation>
        <location evidence="2">Cytoplasm</location>
    </subcellularLocation>
    <subcellularLocation>
        <location evidence="1">Mitochondrion</location>
    </subcellularLocation>
</comment>
<keyword evidence="5 13" id="KW-0436">Ligase</keyword>
<evidence type="ECO:0000256" key="4">
    <source>
        <dbReference type="ARBA" id="ARBA00013165"/>
    </source>
</evidence>
<keyword evidence="8 13" id="KW-0648">Protein biosynthesis</keyword>
<dbReference type="Gene3D" id="1.10.10.830">
    <property type="entry name" value="Ile-tRNA synthetase CP2 domain-like"/>
    <property type="match status" value="1"/>
</dbReference>
<dbReference type="Gene3D" id="3.90.740.10">
    <property type="entry name" value="Valyl/Leucyl/Isoleucyl-tRNA synthetase, editing domain"/>
    <property type="match status" value="1"/>
</dbReference>
<dbReference type="EMBL" id="JAAAUY010000063">
    <property type="protein sequence ID" value="KAF9336344.1"/>
    <property type="molecule type" value="Genomic_DNA"/>
</dbReference>
<dbReference type="SUPFAM" id="SSF52374">
    <property type="entry name" value="Nucleotidylyl transferase"/>
    <property type="match status" value="1"/>
</dbReference>
<comment type="catalytic activity">
    <reaction evidence="11">
        <text>tRNA(Ile) + L-isoleucine + ATP = L-isoleucyl-tRNA(Ile) + AMP + diphosphate</text>
        <dbReference type="Rhea" id="RHEA:11060"/>
        <dbReference type="Rhea" id="RHEA-COMP:9666"/>
        <dbReference type="Rhea" id="RHEA-COMP:9695"/>
        <dbReference type="ChEBI" id="CHEBI:30616"/>
        <dbReference type="ChEBI" id="CHEBI:33019"/>
        <dbReference type="ChEBI" id="CHEBI:58045"/>
        <dbReference type="ChEBI" id="CHEBI:78442"/>
        <dbReference type="ChEBI" id="CHEBI:78528"/>
        <dbReference type="ChEBI" id="CHEBI:456215"/>
        <dbReference type="EC" id="6.1.1.5"/>
    </reaction>
</comment>
<dbReference type="GO" id="GO:0005739">
    <property type="term" value="C:mitochondrion"/>
    <property type="evidence" value="ECO:0007669"/>
    <property type="project" value="UniProtKB-SubCell"/>
</dbReference>
<dbReference type="PRINTS" id="PR00984">
    <property type="entry name" value="TRNASYNTHILE"/>
</dbReference>
<evidence type="ECO:0000259" key="15">
    <source>
        <dbReference type="Pfam" id="PF00133"/>
    </source>
</evidence>
<dbReference type="Gene3D" id="1.10.730.20">
    <property type="match status" value="1"/>
</dbReference>
<keyword evidence="9 13" id="KW-0030">Aminoacyl-tRNA synthetase</keyword>
<reference evidence="17" key="1">
    <citation type="journal article" date="2020" name="Fungal Divers.">
        <title>Resolving the Mortierellaceae phylogeny through synthesis of multi-gene phylogenetics and phylogenomics.</title>
        <authorList>
            <person name="Vandepol N."/>
            <person name="Liber J."/>
            <person name="Desiro A."/>
            <person name="Na H."/>
            <person name="Kennedy M."/>
            <person name="Barry K."/>
            <person name="Grigoriev I.V."/>
            <person name="Miller A.N."/>
            <person name="O'Donnell K."/>
            <person name="Stajich J.E."/>
            <person name="Bonito G."/>
        </authorList>
    </citation>
    <scope>NUCLEOTIDE SEQUENCE</scope>
    <source>
        <strain evidence="17">NVP1</strain>
    </source>
</reference>
<dbReference type="InterPro" id="IPR009080">
    <property type="entry name" value="tRNAsynth_Ia_anticodon-bd"/>
</dbReference>
<dbReference type="FunFam" id="3.40.50.620:FF:000111">
    <property type="entry name" value="Mitochondrial isoleucyl-tRNA synthetase"/>
    <property type="match status" value="1"/>
</dbReference>
<evidence type="ECO:0000256" key="12">
    <source>
        <dbReference type="ARBA" id="ARBA00068280"/>
    </source>
</evidence>
<dbReference type="Pfam" id="PF08264">
    <property type="entry name" value="Anticodon_1"/>
    <property type="match status" value="1"/>
</dbReference>
<evidence type="ECO:0000256" key="2">
    <source>
        <dbReference type="ARBA" id="ARBA00004496"/>
    </source>
</evidence>
<dbReference type="InterPro" id="IPR002300">
    <property type="entry name" value="aa-tRNA-synth_Ia"/>
</dbReference>
<sequence>MSTISPIEDTQTKRAPKEKPDQKYASTLLLPTTDLPLRGDAVNREHLFRQRATSDLYAWQREHNPNSLFILHDGPPYANGPLHLGHALNKVLKDFISRQKVMKGHKVDYRPGWDCHGLPIELKALASFVNNKDVSNKQEYTSVDIRNVSKATAASAVEAQKKDFLSYGVMADWDNAYKTMDRDYEVQQLNVFFGMMKKGLIYRANKPVYWSPSSQTALAEAELEYNDKHMSLTAWVAFTLKKLSPSLRKLLPEDTTAQAVVWTTTPWTLPANRCVAVHPKMVYNLFRTNSTSHPDNVYIAAKGLMGEMQARFAHGRPQQQQQSEVTLTVLGEVSGQDLVGCEYLHPFSDDLLQPFILADYVTADTGSGLVHTSPGHGMDDYKACKALGIDPFCPVDRNGLFTAEAGPVFEGKDVLGDGAVQVFKELALRGSLVDKQKYVHKYPYDWRTKKPVIQRATPQWFADVDSIKPNVLKSLESVRIVPEAGRRRLEGFVLSRTEWCISRQRSWGVPIPVFYDRETDEPLMTPASVQHVIEIVREHGSDAWWTMSDEELLAPEYDSSKYRRGLDTMDVWFDSGTSWTMIQNKMPRPDQPFVADVYLEGSDQHRGWFQSSLLTSVALTGKAPYGTLITHGFLLDDKGFKQSKSLGNTTDPKVVMKGGEDLKKDPAYDADVLRLWAASSEYTKDISIGKTILAQWPRFRATARFMLGNLNGFKAKNMVPYTDLGVLGRIMLVEVFDFMQGVDAAYDSFTFNKVYGLLQHFSSSSLSAFYLDVAKDTLYSELKDSPKRLAVQTVLFHALNAFTQSIAPLAPHFAEEVYESYRDSTSTPQPSVFRCPWWTAPNEWDNASSRKQFVVLKALRSTATSLLERARMAKVLGPSLEGVIEVQLPLEGDESYLGELASSSAAQVATYVIVSGVTVTRVAAADQTEDAPQEGVFAADVLVPEMGSCRVVVRKASLNKCPRCWMYTSALADALCSRCDDVLATSNA</sequence>
<proteinExistence type="inferred from homology"/>
<dbReference type="GO" id="GO:0002161">
    <property type="term" value="F:aminoacyl-tRNA deacylase activity"/>
    <property type="evidence" value="ECO:0007669"/>
    <property type="project" value="InterPro"/>
</dbReference>
<evidence type="ECO:0000256" key="1">
    <source>
        <dbReference type="ARBA" id="ARBA00004173"/>
    </source>
</evidence>
<dbReference type="AlphaFoldDB" id="A0A9P5SR13"/>
<feature type="domain" description="Methionyl/Valyl/Leucyl/Isoleucyl-tRNA synthetase anticodon-binding" evidence="16">
    <location>
        <begin position="729"/>
        <end position="881"/>
    </location>
</feature>
<dbReference type="PROSITE" id="PS00178">
    <property type="entry name" value="AA_TRNA_LIGASE_I"/>
    <property type="match status" value="1"/>
</dbReference>
<dbReference type="InterPro" id="IPR023585">
    <property type="entry name" value="Ile-tRNA-ligase_type1"/>
</dbReference>
<name>A0A9P5SR13_9FUNG</name>
<dbReference type="GO" id="GO:0004822">
    <property type="term" value="F:isoleucine-tRNA ligase activity"/>
    <property type="evidence" value="ECO:0007669"/>
    <property type="project" value="UniProtKB-EC"/>
</dbReference>
<evidence type="ECO:0000313" key="17">
    <source>
        <dbReference type="EMBL" id="KAF9336344.1"/>
    </source>
</evidence>
<keyword evidence="7 13" id="KW-0067">ATP-binding</keyword>
<dbReference type="GO" id="GO:0006428">
    <property type="term" value="P:isoleucyl-tRNA aminoacylation"/>
    <property type="evidence" value="ECO:0007669"/>
    <property type="project" value="InterPro"/>
</dbReference>
<protein>
    <recommendedName>
        <fullName evidence="12">Isoleucine--tRNA ligase, mitochondrial</fullName>
        <ecNumber evidence="4">6.1.1.5</ecNumber>
    </recommendedName>
    <alternativeName>
        <fullName evidence="10">Isoleucyl-tRNA synthetase</fullName>
    </alternativeName>
</protein>
<dbReference type="InterPro" id="IPR002301">
    <property type="entry name" value="Ile-tRNA-ligase"/>
</dbReference>
<dbReference type="GO" id="GO:0005524">
    <property type="term" value="F:ATP binding"/>
    <property type="evidence" value="ECO:0007669"/>
    <property type="project" value="UniProtKB-KW"/>
</dbReference>
<evidence type="ECO:0000256" key="6">
    <source>
        <dbReference type="ARBA" id="ARBA00022741"/>
    </source>
</evidence>
<evidence type="ECO:0000256" key="11">
    <source>
        <dbReference type="ARBA" id="ARBA00048359"/>
    </source>
</evidence>